<keyword evidence="2" id="KW-1185">Reference proteome</keyword>
<dbReference type="AlphaFoldDB" id="A0AAD9UI48"/>
<reference evidence="1" key="1">
    <citation type="journal article" date="2023" name="Mol. Biol. Evol.">
        <title>Third-Generation Sequencing Reveals the Adaptive Role of the Epigenome in Three Deep-Sea Polychaetes.</title>
        <authorList>
            <person name="Perez M."/>
            <person name="Aroh O."/>
            <person name="Sun Y."/>
            <person name="Lan Y."/>
            <person name="Juniper S.K."/>
            <person name="Young C.R."/>
            <person name="Angers B."/>
            <person name="Qian P.Y."/>
        </authorList>
    </citation>
    <scope>NUCLEOTIDE SEQUENCE</scope>
    <source>
        <strain evidence="1">R07B-5</strain>
    </source>
</reference>
<accession>A0AAD9UI48</accession>
<sequence length="189" mass="20859">MTLVTAINIRRHSEKATNTFRLLHSVDGINWELGETARYVRIRIEPLDNADDESVTLKVALYGCSLSSDISYEAMGDSVINILSFDTPTSTLYGLAANGRAFVASVDGGSTWVSVPYRTSSSPTFAKVIPWVKSDRLEPGATEPNDVYAQNEWGANYDGLFHQTRDAWIKVVDWTTCCYSPAVNTTEPP</sequence>
<comment type="caution">
    <text evidence="1">The sequence shown here is derived from an EMBL/GenBank/DDBJ whole genome shotgun (WGS) entry which is preliminary data.</text>
</comment>
<proteinExistence type="predicted"/>
<evidence type="ECO:0000313" key="1">
    <source>
        <dbReference type="EMBL" id="KAK2190195.1"/>
    </source>
</evidence>
<protein>
    <submittedName>
        <fullName evidence="1">Uncharacterized protein</fullName>
    </submittedName>
</protein>
<dbReference type="Proteomes" id="UP001209878">
    <property type="component" value="Unassembled WGS sequence"/>
</dbReference>
<name>A0AAD9UI48_RIDPI</name>
<organism evidence="1 2">
    <name type="scientific">Ridgeia piscesae</name>
    <name type="common">Tubeworm</name>
    <dbReference type="NCBI Taxonomy" id="27915"/>
    <lineage>
        <taxon>Eukaryota</taxon>
        <taxon>Metazoa</taxon>
        <taxon>Spiralia</taxon>
        <taxon>Lophotrochozoa</taxon>
        <taxon>Annelida</taxon>
        <taxon>Polychaeta</taxon>
        <taxon>Sedentaria</taxon>
        <taxon>Canalipalpata</taxon>
        <taxon>Sabellida</taxon>
        <taxon>Siboglinidae</taxon>
        <taxon>Ridgeia</taxon>
    </lineage>
</organism>
<gene>
    <name evidence="1" type="ORF">NP493_87g06020</name>
</gene>
<dbReference type="EMBL" id="JAODUO010000086">
    <property type="protein sequence ID" value="KAK2190195.1"/>
    <property type="molecule type" value="Genomic_DNA"/>
</dbReference>
<evidence type="ECO:0000313" key="2">
    <source>
        <dbReference type="Proteomes" id="UP001209878"/>
    </source>
</evidence>